<dbReference type="InterPro" id="IPR014718">
    <property type="entry name" value="GH-type_carb-bd"/>
</dbReference>
<reference evidence="2 3" key="1">
    <citation type="submission" date="2017-03" db="EMBL/GenBank/DDBJ databases">
        <authorList>
            <person name="Afonso C.L."/>
            <person name="Miller P.J."/>
            <person name="Scott M.A."/>
            <person name="Spackman E."/>
            <person name="Goraichik I."/>
            <person name="Dimitrov K.M."/>
            <person name="Suarez D.L."/>
            <person name="Swayne D.E."/>
        </authorList>
    </citation>
    <scope>NUCLEOTIDE SEQUENCE [LARGE SCALE GENOMIC DNA]</scope>
    <source>
        <strain evidence="2 3">CECT 7066</strain>
    </source>
</reference>
<dbReference type="RefSeq" id="WP_085855497.1">
    <property type="nucleotide sequence ID" value="NZ_FWFV01000016.1"/>
</dbReference>
<evidence type="ECO:0000256" key="1">
    <source>
        <dbReference type="SAM" id="MobiDB-lite"/>
    </source>
</evidence>
<accession>A0A1Y5TRM8</accession>
<dbReference type="EMBL" id="FWFV01000016">
    <property type="protein sequence ID" value="SLN69904.1"/>
    <property type="molecule type" value="Genomic_DNA"/>
</dbReference>
<evidence type="ECO:0000313" key="3">
    <source>
        <dbReference type="Proteomes" id="UP000193870"/>
    </source>
</evidence>
<dbReference type="GO" id="GO:0030246">
    <property type="term" value="F:carbohydrate binding"/>
    <property type="evidence" value="ECO:0007669"/>
    <property type="project" value="InterPro"/>
</dbReference>
<name>A0A1Y5TRM8_9RHOB</name>
<dbReference type="OrthoDB" id="9796517at2"/>
<dbReference type="GO" id="GO:0005975">
    <property type="term" value="P:carbohydrate metabolic process"/>
    <property type="evidence" value="ECO:0007669"/>
    <property type="project" value="InterPro"/>
</dbReference>
<protein>
    <submittedName>
        <fullName evidence="2">Aldose 1-epimerase</fullName>
        <ecNumber evidence="2">5.1.3.3</ecNumber>
    </submittedName>
</protein>
<feature type="compositionally biased region" description="Polar residues" evidence="1">
    <location>
        <begin position="309"/>
        <end position="319"/>
    </location>
</feature>
<keyword evidence="3" id="KW-1185">Reference proteome</keyword>
<sequence>MTDQRVTPAHPFAGSAVERHVLRNDRWEAALLPAAGGRLQRLRHVDHGDLLVPLLTSSPNLDAWPKAGAFPLFPFHNRLRGGAILIGDRRIRLRPNTANGEDVMHGPAHRRPWSVSDKGPDFIEMTLDYRPDADWPFAFQAVQRLTLRKTDITVALFLRNTGETLMPGGMGWHTYLKPPPDGLVRIEACSEWVMNGPGGLPSRARYKESGTDRIVESDTVQHLSDWTQAGTRIGDGARLAITADCGLAHLVVHRKPGYLCLEPVSHVAGALATLPMPNANSGLRLLEPGALMTGTLTLRIEDRAPLQTGDRTLSTSTDAPRQLDPDGSVALLGGWPEC</sequence>
<dbReference type="Gene3D" id="2.70.98.10">
    <property type="match status" value="1"/>
</dbReference>
<dbReference type="Proteomes" id="UP000193870">
    <property type="component" value="Unassembled WGS sequence"/>
</dbReference>
<evidence type="ECO:0000313" key="2">
    <source>
        <dbReference type="EMBL" id="SLN69904.1"/>
    </source>
</evidence>
<dbReference type="AlphaFoldDB" id="A0A1Y5TRM8"/>
<dbReference type="STRING" id="315423.SAMN04488020_11748"/>
<gene>
    <name evidence="2" type="primary">galM_2</name>
    <name evidence="2" type="ORF">PAM7066_03550</name>
</gene>
<dbReference type="GO" id="GO:0004034">
    <property type="term" value="F:aldose 1-epimerase activity"/>
    <property type="evidence" value="ECO:0007669"/>
    <property type="project" value="UniProtKB-EC"/>
</dbReference>
<keyword evidence="2" id="KW-0413">Isomerase</keyword>
<dbReference type="SUPFAM" id="SSF74650">
    <property type="entry name" value="Galactose mutarotase-like"/>
    <property type="match status" value="1"/>
</dbReference>
<dbReference type="EC" id="5.1.3.3" evidence="2"/>
<proteinExistence type="predicted"/>
<organism evidence="2 3">
    <name type="scientific">Palleronia marisminoris</name>
    <dbReference type="NCBI Taxonomy" id="315423"/>
    <lineage>
        <taxon>Bacteria</taxon>
        <taxon>Pseudomonadati</taxon>
        <taxon>Pseudomonadota</taxon>
        <taxon>Alphaproteobacteria</taxon>
        <taxon>Rhodobacterales</taxon>
        <taxon>Roseobacteraceae</taxon>
        <taxon>Palleronia</taxon>
    </lineage>
</organism>
<dbReference type="Pfam" id="PF01263">
    <property type="entry name" value="Aldose_epim"/>
    <property type="match status" value="1"/>
</dbReference>
<dbReference type="InterPro" id="IPR008183">
    <property type="entry name" value="Aldose_1/G6P_1-epimerase"/>
</dbReference>
<dbReference type="InterPro" id="IPR011013">
    <property type="entry name" value="Gal_mutarotase_sf_dom"/>
</dbReference>
<feature type="region of interest" description="Disordered" evidence="1">
    <location>
        <begin position="307"/>
        <end position="326"/>
    </location>
</feature>